<keyword evidence="2" id="KW-1185">Reference proteome</keyword>
<sequence>MINLSKNKAVWLVPEGEVIAAFKKAVSFVRQIYRRSLGSRGGSTEKIDSLFNSHGLDFSHWELAHVERLLESTYRGSTTRIGDIDRSYHALPESYDSSLSQFIRMVFVTLWARKVFIAPLSMQTINHQVEIFDDLCRNLDVECLTIIRGVHPDSEIESIFKRGEFNDGSSRVSFWLRLLLSTDFYTVDDITEEGCKVLFDGANGSGTLPLRRYYVNDFLLTITHPRPSSKKMVEDIISGYQVVKRESRSERVYKGRRIGTKKKHIKSPAQQAHEAALGMARSLANGELEFNFEVMFKTHFPTHRIKGLFSLGEENDRLPFIEESHPKVKNFAIYINQVFGSFMKSKRLQRSSGYGFLRNLFMSYLTAYLPNFYMRRDGSLENYPGTLNEFNCSLYFTHESVFLDGVIKFEREPPRTFLGYMEEFASAHGWVNETHYARVLVVDHFCRYIESNKLVLPDADKFKCNFTNACYPAIEKKSGTKKRPIPRPYFATFLSMLYSLEYLMDHINKMPFYEGQLEEDVNYGVLNGQLCQPSLTDLLNSHAWAGLFSKEVRGFGEVNQSLLNYTPIFYHEGKIHRFEVLPRFYKIVDFEFMGNVVQRISPNSVRLTILMCETGLRQQHLIWLNKEKYDCVLDRYWKSPLAPLFVSSDKSHGEWTAIVSRHVIDVLDRQRAWYDSCSSESYNEDLWYGLTKGSKFGQFKPLFREMGVGDSQWANYRHYPVYLLMLQHFIREVMQDDTGDDIVFLKGEDGKRDPVKGYDHAYLSTLSADSFTSPHTPHGLRAGFVSEAMRFLPPSLIGQFMTGQTEELVWYYTLFDGENMPDHQKLLADYMLKNMDKLSGGEAPELAEAALRLNARLGASIHKDPVKAIDMHGLISLTGVREGQSGLEVLRAKRYTKLAYNLCHICPFDNHCPEEVVKQLGVGRPCALCPYAIRGVDHLPAICAEKDKSKEIMKEILDKLREYRALKASARNPQVLENLNMEYDHHAREAYALEAIEQQLYLMAKRGEYKSYFIPEKEGVVAHLERVNVSGAEHILKRLVDVQNFPDATSESLNKKFAYMRMAMLVQQGKFDELLRVDPRPPCHQLTSQISSMMTAGVLDVRDVIKIGHTVAKPSVEAKPVRLIASTLGVAEVED</sequence>
<name>A0ABX9B9E6_9PSED</name>
<evidence type="ECO:0000313" key="1">
    <source>
        <dbReference type="EMBL" id="QZP28709.1"/>
    </source>
</evidence>
<dbReference type="EMBL" id="CP081966">
    <property type="protein sequence ID" value="QZP28709.1"/>
    <property type="molecule type" value="Genomic_DNA"/>
</dbReference>
<organism evidence="1 2">
    <name type="scientific">Pseudomonas mosselii</name>
    <dbReference type="NCBI Taxonomy" id="78327"/>
    <lineage>
        <taxon>Bacteria</taxon>
        <taxon>Pseudomonadati</taxon>
        <taxon>Pseudomonadota</taxon>
        <taxon>Gammaproteobacteria</taxon>
        <taxon>Pseudomonadales</taxon>
        <taxon>Pseudomonadaceae</taxon>
        <taxon>Pseudomonas</taxon>
    </lineage>
</organism>
<dbReference type="Proteomes" id="UP000825591">
    <property type="component" value="Chromosome"/>
</dbReference>
<evidence type="ECO:0008006" key="3">
    <source>
        <dbReference type="Google" id="ProtNLM"/>
    </source>
</evidence>
<evidence type="ECO:0000313" key="2">
    <source>
        <dbReference type="Proteomes" id="UP000825591"/>
    </source>
</evidence>
<gene>
    <name evidence="1" type="ORF">K5H97_10330</name>
</gene>
<reference evidence="1 2" key="1">
    <citation type="submission" date="2021-08" db="EMBL/GenBank/DDBJ databases">
        <title>Bactericidal Effect of Pseudomonas oryziphila sp. nov., a novel Pseudomonas Species Against Xanthomonas oryzae Reduces Disease Severity of Bacterial Leaf Streak of Rice.</title>
        <authorList>
            <person name="Yang R."/>
            <person name="Li S."/>
            <person name="Li Y."/>
            <person name="Yan Y."/>
            <person name="Fang Y."/>
            <person name="Zou L."/>
            <person name="Chen G."/>
        </authorList>
    </citation>
    <scope>NUCLEOTIDE SEQUENCE [LARGE SCALE GENOMIC DNA]</scope>
    <source>
        <strain evidence="1 2">DSM 17497</strain>
    </source>
</reference>
<proteinExistence type="predicted"/>
<accession>A0ABX9B9E6</accession>
<protein>
    <recommendedName>
        <fullName evidence="3">Integrase</fullName>
    </recommendedName>
</protein>
<dbReference type="RefSeq" id="WP_155952723.1">
    <property type="nucleotide sequence ID" value="NZ_CP081966.1"/>
</dbReference>